<dbReference type="InterPro" id="IPR050458">
    <property type="entry name" value="LolB"/>
</dbReference>
<gene>
    <name evidence="2" type="ORF">SAMN05421773_104176</name>
</gene>
<dbReference type="SUPFAM" id="SSF53300">
    <property type="entry name" value="vWA-like"/>
    <property type="match status" value="1"/>
</dbReference>
<organism evidence="2 3">
    <name type="scientific">Streptomyces aidingensis</name>
    <dbReference type="NCBI Taxonomy" id="910347"/>
    <lineage>
        <taxon>Bacteria</taxon>
        <taxon>Bacillati</taxon>
        <taxon>Actinomycetota</taxon>
        <taxon>Actinomycetes</taxon>
        <taxon>Kitasatosporales</taxon>
        <taxon>Streptomycetaceae</taxon>
        <taxon>Streptomyces</taxon>
    </lineage>
</organism>
<evidence type="ECO:0000313" key="2">
    <source>
        <dbReference type="EMBL" id="SFC58405.1"/>
    </source>
</evidence>
<dbReference type="Pfam" id="PF05762">
    <property type="entry name" value="VWA_CoxE"/>
    <property type="match status" value="1"/>
</dbReference>
<protein>
    <submittedName>
        <fullName evidence="2">VWA domain containing CoxE-like protein</fullName>
    </submittedName>
</protein>
<feature type="compositionally biased region" description="Gly residues" evidence="1">
    <location>
        <begin position="164"/>
        <end position="176"/>
    </location>
</feature>
<name>A0A1I1KD43_9ACTN</name>
<dbReference type="RefSeq" id="WP_093838449.1">
    <property type="nucleotide sequence ID" value="NZ_FOLM01000004.1"/>
</dbReference>
<evidence type="ECO:0000256" key="1">
    <source>
        <dbReference type="SAM" id="MobiDB-lite"/>
    </source>
</evidence>
<dbReference type="EMBL" id="FOLM01000004">
    <property type="protein sequence ID" value="SFC58405.1"/>
    <property type="molecule type" value="Genomic_DNA"/>
</dbReference>
<dbReference type="InterPro" id="IPR036465">
    <property type="entry name" value="vWFA_dom_sf"/>
</dbReference>
<dbReference type="Proteomes" id="UP000199207">
    <property type="component" value="Unassembled WGS sequence"/>
</dbReference>
<accession>A0A1I1KD43</accession>
<evidence type="ECO:0000313" key="3">
    <source>
        <dbReference type="Proteomes" id="UP000199207"/>
    </source>
</evidence>
<dbReference type="PANTHER" id="PTHR30634">
    <property type="entry name" value="OUTER MEMBRANE LOLAB LIPOPROTEIN INSERTION APPARATUS"/>
    <property type="match status" value="1"/>
</dbReference>
<proteinExistence type="predicted"/>
<dbReference type="Gene3D" id="3.40.50.410">
    <property type="entry name" value="von Willebrand factor, type A domain"/>
    <property type="match status" value="1"/>
</dbReference>
<dbReference type="STRING" id="910347.SAMN05421773_104176"/>
<sequence length="483" mass="52228">MTDGTEATEATEAAGTADAHDNRRQVLYWRLLARLFDHDEQATLEASSLAVVEDIGLPAGLLDPGTSVDSIVQRHPELAAEFDGLMAPEPGPDGARDRAAEVRRAALASKVLLNVFAAGSGAVTAGQLARWQSDAAWLERALGCRPGELRSGRPGRGRGAAADGAGGGAGPDGSGGRAAVPEPGTLIPEIGPELGAIEADLVRRMKLREVLADPALAAGLTPSMSLIEQLLRDKDNLSGVALANAKSLIRRFVDEVAEVLRTQVEKATAGALDRSVPPKRVFRNLDLDRTIWKNLTNWSPEEERLYVDRLYYRHTARKTTPQRLIVVVDQSGSMVDSMVNCTILASIFAGLPKVDVRLIAYDTQALDLTPWVHDPFETLLRTNLGGGTDGTAAMALVRPEIAEPRNTVVVWISDFYEWRSEELFESMAAVHRSGAKFIPVGSVTSSGRGSVNPWFRERFKDLGTPVISGHIRRLVHELKTFLT</sequence>
<feature type="region of interest" description="Disordered" evidence="1">
    <location>
        <begin position="147"/>
        <end position="185"/>
    </location>
</feature>
<reference evidence="2 3" key="1">
    <citation type="submission" date="2016-10" db="EMBL/GenBank/DDBJ databases">
        <authorList>
            <person name="de Groot N.N."/>
        </authorList>
    </citation>
    <scope>NUCLEOTIDE SEQUENCE [LARGE SCALE GENOMIC DNA]</scope>
    <source>
        <strain evidence="2 3">CGMCC 4.5739</strain>
    </source>
</reference>
<dbReference type="AlphaFoldDB" id="A0A1I1KD43"/>
<dbReference type="InterPro" id="IPR008912">
    <property type="entry name" value="Uncharacterised_CoxE"/>
</dbReference>
<keyword evidence="3" id="KW-1185">Reference proteome</keyword>
<dbReference type="OrthoDB" id="9789979at2"/>
<dbReference type="PANTHER" id="PTHR30634:SF16">
    <property type="entry name" value="OUTER-MEMBRANE LIPOPROTEIN LOLB"/>
    <property type="match status" value="1"/>
</dbReference>